<gene>
    <name evidence="1" type="ORF">GEV26_01295</name>
</gene>
<proteinExistence type="predicted"/>
<organism evidence="1 2">
    <name type="scientific">Aeromicrobium yanjiei</name>
    <dbReference type="NCBI Taxonomy" id="2662028"/>
    <lineage>
        <taxon>Bacteria</taxon>
        <taxon>Bacillati</taxon>
        <taxon>Actinomycetota</taxon>
        <taxon>Actinomycetes</taxon>
        <taxon>Propionibacteriales</taxon>
        <taxon>Nocardioidaceae</taxon>
        <taxon>Aeromicrobium</taxon>
    </lineage>
</organism>
<evidence type="ECO:0000313" key="1">
    <source>
        <dbReference type="EMBL" id="QGG40119.1"/>
    </source>
</evidence>
<dbReference type="Proteomes" id="UP000392064">
    <property type="component" value="Chromosome"/>
</dbReference>
<keyword evidence="2" id="KW-1185">Reference proteome</keyword>
<dbReference type="Pfam" id="PF13399">
    <property type="entry name" value="LytR_C"/>
    <property type="match status" value="1"/>
</dbReference>
<dbReference type="InterPro" id="IPR027381">
    <property type="entry name" value="LytR/CpsA/Psr_C"/>
</dbReference>
<sequence length="168" mass="17741">MTKTLTMLTAVIVFVVGTIVGVRLLVSGTEASATQSTCRSSVVAKGERLNSNVVRVNVFNASARSGLANRVTINLQANGFLGGRIGNSTSKTKPGRVAILTADKKDPRVRLVASQFRDKVTYAKPDIDVAGGVTVVIGDKFSGLKSKSRTSIKSNRDIKVCIPVVPLP</sequence>
<evidence type="ECO:0000313" key="2">
    <source>
        <dbReference type="Proteomes" id="UP000392064"/>
    </source>
</evidence>
<reference evidence="1 2" key="1">
    <citation type="submission" date="2019-11" db="EMBL/GenBank/DDBJ databases">
        <authorList>
            <person name="Li J."/>
        </authorList>
    </citation>
    <scope>NUCLEOTIDE SEQUENCE [LARGE SCALE GENOMIC DNA]</scope>
    <source>
        <strain evidence="1 2">MF47</strain>
    </source>
</reference>
<dbReference type="Gene3D" id="3.30.70.2390">
    <property type="match status" value="1"/>
</dbReference>
<dbReference type="AlphaFoldDB" id="A0A5Q2MEH7"/>
<dbReference type="RefSeq" id="WP_153651392.1">
    <property type="nucleotide sequence ID" value="NZ_CP045737.1"/>
</dbReference>
<dbReference type="EMBL" id="CP045737">
    <property type="protein sequence ID" value="QGG40119.1"/>
    <property type="molecule type" value="Genomic_DNA"/>
</dbReference>
<dbReference type="KEGG" id="aef:GEV26_01295"/>
<name>A0A5Q2MEH7_9ACTN</name>
<accession>A0A5Q2MEH7</accession>
<protein>
    <submittedName>
        <fullName evidence="1">Uncharacterized protein</fullName>
    </submittedName>
</protein>